<evidence type="ECO:0000313" key="3">
    <source>
        <dbReference type="Proteomes" id="UP000323300"/>
    </source>
</evidence>
<dbReference type="Proteomes" id="UP000323300">
    <property type="component" value="Unassembled WGS sequence"/>
</dbReference>
<protein>
    <submittedName>
        <fullName evidence="2">Uncharacterized protein</fullName>
    </submittedName>
</protein>
<sequence>MGRQFPMSRRPPARLRRSREFYHWQRSPPRLSASLCKRKWCAEVDRRRPEEPCGVKATGYRLRAATGKGSCAAAWWISNCNICLLPALLFAASGSRPHKLERKRKRRCASARAIWKSRAGRIEGEGTLPAVLEHLCLALDRKERTRGIAATRRSSWASMTGSFDRWAMCSASSSISKACRSSRPGHGSRTRRLHSH</sequence>
<accession>A0A1I4FR12</accession>
<dbReference type="AlphaFoldDB" id="A0A1I4FR12"/>
<evidence type="ECO:0000256" key="1">
    <source>
        <dbReference type="SAM" id="MobiDB-lite"/>
    </source>
</evidence>
<keyword evidence="3" id="KW-1185">Reference proteome</keyword>
<organism evidence="2 3">
    <name type="scientific">Neomesorhizobium albiziae</name>
    <dbReference type="NCBI Taxonomy" id="335020"/>
    <lineage>
        <taxon>Bacteria</taxon>
        <taxon>Pseudomonadati</taxon>
        <taxon>Pseudomonadota</taxon>
        <taxon>Alphaproteobacteria</taxon>
        <taxon>Hyphomicrobiales</taxon>
        <taxon>Phyllobacteriaceae</taxon>
        <taxon>Neomesorhizobium</taxon>
    </lineage>
</organism>
<gene>
    <name evidence="2" type="ORF">SAMN04488498_15218</name>
</gene>
<dbReference type="EMBL" id="FOSL01000052">
    <property type="protein sequence ID" value="SFL19266.1"/>
    <property type="molecule type" value="Genomic_DNA"/>
</dbReference>
<feature type="region of interest" description="Disordered" evidence="1">
    <location>
        <begin position="177"/>
        <end position="196"/>
    </location>
</feature>
<name>A0A1I4FR12_9HYPH</name>
<proteinExistence type="predicted"/>
<evidence type="ECO:0000313" key="2">
    <source>
        <dbReference type="EMBL" id="SFL19266.1"/>
    </source>
</evidence>
<feature type="compositionally biased region" description="Basic residues" evidence="1">
    <location>
        <begin position="186"/>
        <end position="196"/>
    </location>
</feature>
<reference evidence="2 3" key="1">
    <citation type="submission" date="2016-10" db="EMBL/GenBank/DDBJ databases">
        <authorList>
            <person name="Varghese N."/>
            <person name="Submissions S."/>
        </authorList>
    </citation>
    <scope>NUCLEOTIDE SEQUENCE [LARGE SCALE GENOMIC DNA]</scope>
    <source>
        <strain evidence="2 3">DSM 21822</strain>
    </source>
</reference>